<organism evidence="3 4">
    <name type="scientific">Roseibium album</name>
    <dbReference type="NCBI Taxonomy" id="311410"/>
    <lineage>
        <taxon>Bacteria</taxon>
        <taxon>Pseudomonadati</taxon>
        <taxon>Pseudomonadota</taxon>
        <taxon>Alphaproteobacteria</taxon>
        <taxon>Hyphomicrobiales</taxon>
        <taxon>Stappiaceae</taxon>
        <taxon>Roseibium</taxon>
    </lineage>
</organism>
<keyword evidence="2" id="KW-0812">Transmembrane</keyword>
<feature type="compositionally biased region" description="Polar residues" evidence="1">
    <location>
        <begin position="23"/>
        <end position="37"/>
    </location>
</feature>
<protein>
    <submittedName>
        <fullName evidence="3">Uncharacterized protein</fullName>
    </submittedName>
</protein>
<accession>A0A0M7A2D3</accession>
<dbReference type="OrthoDB" id="7673556at2"/>
<feature type="transmembrane region" description="Helical" evidence="2">
    <location>
        <begin position="180"/>
        <end position="199"/>
    </location>
</feature>
<evidence type="ECO:0000256" key="1">
    <source>
        <dbReference type="SAM" id="MobiDB-lite"/>
    </source>
</evidence>
<dbReference type="EMBL" id="CXWC01000004">
    <property type="protein sequence ID" value="CTQ68751.1"/>
    <property type="molecule type" value="Genomic_DNA"/>
</dbReference>
<evidence type="ECO:0000313" key="3">
    <source>
        <dbReference type="EMBL" id="CTQ68751.1"/>
    </source>
</evidence>
<dbReference type="RefSeq" id="WP_055121136.1">
    <property type="nucleotide sequence ID" value="NZ_CANMGD010000014.1"/>
</dbReference>
<feature type="transmembrane region" description="Helical" evidence="2">
    <location>
        <begin position="307"/>
        <end position="326"/>
    </location>
</feature>
<keyword evidence="2" id="KW-0472">Membrane</keyword>
<dbReference type="AlphaFoldDB" id="A0A0M7A2D3"/>
<proteinExistence type="predicted"/>
<sequence length="353" mass="38233">MAGDIKDAADSKAADKTKLDTRLSGQPRQGHQPSTEKNIAGQETGELTDASATNESTGFRSDFKQATGKIKDMATLMFADADPPSDPQNMIKDEKFNEDLNTLTSLHSFLIREATSLPENFKLGRLNRLKAAGPGQKGRAPDQGEWEALEEKTQVLFAHLSDADRKSYLASQMPNFLPRLAVWLVVVSIGSMILSVFMAEVTLLSKGLDGALMVLFFLLWLMSLGAIGSAAFIGFNAIAVTSDITFDISDSRLIVQRIVLGALFALFFTLPFGFHEFLAFVKSLSAAALNKTTVPTKSEVAFTNQSMLLIMPFVLGYSTSLVILILNRIISSASTLFGAHETPAKAKARSKSA</sequence>
<name>A0A0M7A2D3_9HYPH</name>
<evidence type="ECO:0000313" key="4">
    <source>
        <dbReference type="Proteomes" id="UP000049983"/>
    </source>
</evidence>
<evidence type="ECO:0000256" key="2">
    <source>
        <dbReference type="SAM" id="Phobius"/>
    </source>
</evidence>
<feature type="compositionally biased region" description="Basic and acidic residues" evidence="1">
    <location>
        <begin position="1"/>
        <end position="21"/>
    </location>
</feature>
<feature type="transmembrane region" description="Helical" evidence="2">
    <location>
        <begin position="254"/>
        <end position="274"/>
    </location>
</feature>
<feature type="region of interest" description="Disordered" evidence="1">
    <location>
        <begin position="1"/>
        <end position="57"/>
    </location>
</feature>
<keyword evidence="2" id="KW-1133">Transmembrane helix</keyword>
<keyword evidence="4" id="KW-1185">Reference proteome</keyword>
<reference evidence="4" key="1">
    <citation type="submission" date="2015-07" db="EMBL/GenBank/DDBJ databases">
        <authorList>
            <person name="Rodrigo-Torres Lidia"/>
            <person name="Arahal R.David."/>
        </authorList>
    </citation>
    <scope>NUCLEOTIDE SEQUENCE [LARGE SCALE GENOMIC DNA]</scope>
    <source>
        <strain evidence="4">CECT 5096</strain>
    </source>
</reference>
<gene>
    <name evidence="3" type="ORF">LA5096_01895</name>
</gene>
<feature type="transmembrane region" description="Helical" evidence="2">
    <location>
        <begin position="211"/>
        <end position="233"/>
    </location>
</feature>
<dbReference type="GeneID" id="97669297"/>
<dbReference type="Proteomes" id="UP000049983">
    <property type="component" value="Unassembled WGS sequence"/>
</dbReference>